<dbReference type="SUPFAM" id="SSF51905">
    <property type="entry name" value="FAD/NAD(P)-binding domain"/>
    <property type="match status" value="1"/>
</dbReference>
<dbReference type="AlphaFoldDB" id="A0A9N9RAI9"/>
<dbReference type="InterPro" id="IPR036188">
    <property type="entry name" value="FAD/NAD-bd_sf"/>
</dbReference>
<organism evidence="4 5">
    <name type="scientific">Diatraea saccharalis</name>
    <name type="common">sugarcane borer</name>
    <dbReference type="NCBI Taxonomy" id="40085"/>
    <lineage>
        <taxon>Eukaryota</taxon>
        <taxon>Metazoa</taxon>
        <taxon>Ecdysozoa</taxon>
        <taxon>Arthropoda</taxon>
        <taxon>Hexapoda</taxon>
        <taxon>Insecta</taxon>
        <taxon>Pterygota</taxon>
        <taxon>Neoptera</taxon>
        <taxon>Endopterygota</taxon>
        <taxon>Lepidoptera</taxon>
        <taxon>Glossata</taxon>
        <taxon>Ditrysia</taxon>
        <taxon>Pyraloidea</taxon>
        <taxon>Crambidae</taxon>
        <taxon>Crambinae</taxon>
        <taxon>Diatraea</taxon>
    </lineage>
</organism>
<comment type="cofactor">
    <cofactor evidence="2">
        <name>FAD</name>
        <dbReference type="ChEBI" id="CHEBI:57692"/>
    </cofactor>
</comment>
<keyword evidence="2" id="KW-0274">FAD</keyword>
<dbReference type="InterPro" id="IPR012132">
    <property type="entry name" value="GMC_OxRdtase"/>
</dbReference>
<evidence type="ECO:0000256" key="2">
    <source>
        <dbReference type="PIRSR" id="PIRSR000137-2"/>
    </source>
</evidence>
<dbReference type="EMBL" id="OU893335">
    <property type="protein sequence ID" value="CAG9792533.1"/>
    <property type="molecule type" value="Genomic_DNA"/>
</dbReference>
<dbReference type="Pfam" id="PF05199">
    <property type="entry name" value="GMC_oxred_C"/>
    <property type="match status" value="1"/>
</dbReference>
<dbReference type="Gene3D" id="3.30.560.10">
    <property type="entry name" value="Glucose Oxidase, domain 3"/>
    <property type="match status" value="1"/>
</dbReference>
<feature type="binding site" evidence="2">
    <location>
        <position position="161"/>
    </location>
    <ligand>
        <name>FAD</name>
        <dbReference type="ChEBI" id="CHEBI:57692"/>
    </ligand>
</feature>
<sequence>MLWQPINLTQACPVNTHIEACSYFGYVYLNLLIRLYGDSEDRRTQKKLNFREQNDHTNKIVENLYHYENIFDDDERAEQYDFIVVGAGAAGCVVANRLSAKEEWKVLLLEAGPEQPDVTLVPGLSTALIGSNIDWDYSTEPNGKSCLARPGERCSWPRGKVMGGSSSINSMAYIRGNKVDYDEWAALGNPGWSYENVLPFFKKSEHNLNYEALNRKYHGVNGEQYVSRYPYIDDPSLMMTDAYNEAGLPLVDYNGAQQLGTMQAQSIVKDGERISTNNAFIQSIRYKRDNLIVKPNAEVIKILINDHKQAYGVIYVKNGKKISALAKKEVIVSGGTINSPKLLMLSGIGPKEHLRDLHIDLVQDLAVGENLQDHPTFNGYVIALPNKTATSASQTEILDQVDSFKYSDIKNGPLSGNGAVNSISFIKSDPYLPAPDIQFQADVTNWEEYIKEPTVVDSITIFPTSFYNAILPRTMNLVPKSRGKILLNSTNPYGSPLIYANYFGDSRDFIPIVRGVRFLLSLENTNAFKSRGAYFIRTPLEACKHLEWGTDDYTLCLAQSYTSSSYHPVGTCKMGPKSDRNAVVDPRLRVYGIHALRVIDASIMPVVPRGNTNAPSIMVGERGVAFVLEDWLGSH</sequence>
<dbReference type="InterPro" id="IPR000172">
    <property type="entry name" value="GMC_OxRdtase_N"/>
</dbReference>
<dbReference type="PIRSF" id="PIRSF000137">
    <property type="entry name" value="Alcohol_oxidase"/>
    <property type="match status" value="1"/>
</dbReference>
<evidence type="ECO:0000256" key="1">
    <source>
        <dbReference type="ARBA" id="ARBA00010790"/>
    </source>
</evidence>
<dbReference type="Pfam" id="PF00732">
    <property type="entry name" value="GMC_oxred_N"/>
    <property type="match status" value="1"/>
</dbReference>
<dbReference type="PROSITE" id="PS00624">
    <property type="entry name" value="GMC_OXRED_2"/>
    <property type="match status" value="1"/>
</dbReference>
<evidence type="ECO:0000259" key="3">
    <source>
        <dbReference type="PROSITE" id="PS00624"/>
    </source>
</evidence>
<comment type="similarity">
    <text evidence="1">Belongs to the GMC oxidoreductase family.</text>
</comment>
<feature type="binding site" evidence="2">
    <location>
        <position position="299"/>
    </location>
    <ligand>
        <name>FAD</name>
        <dbReference type="ChEBI" id="CHEBI:57692"/>
    </ligand>
</feature>
<dbReference type="GO" id="GO:0016614">
    <property type="term" value="F:oxidoreductase activity, acting on CH-OH group of donors"/>
    <property type="evidence" value="ECO:0007669"/>
    <property type="project" value="InterPro"/>
</dbReference>
<feature type="domain" description="Glucose-methanol-choline oxidoreductase N-terminal" evidence="3">
    <location>
        <begin position="335"/>
        <end position="349"/>
    </location>
</feature>
<gene>
    <name evidence="4" type="ORF">DIATSA_LOCUS10053</name>
</gene>
<reference evidence="4" key="2">
    <citation type="submission" date="2022-10" db="EMBL/GenBank/DDBJ databases">
        <authorList>
            <consortium name="ENA_rothamsted_submissions"/>
            <consortium name="culmorum"/>
            <person name="King R."/>
        </authorList>
    </citation>
    <scope>NUCLEOTIDE SEQUENCE</scope>
</reference>
<evidence type="ECO:0000313" key="4">
    <source>
        <dbReference type="EMBL" id="CAG9792533.1"/>
    </source>
</evidence>
<dbReference type="InterPro" id="IPR007867">
    <property type="entry name" value="GMC_OxRtase_C"/>
</dbReference>
<proteinExistence type="inferred from homology"/>
<evidence type="ECO:0000313" key="5">
    <source>
        <dbReference type="Proteomes" id="UP001153714"/>
    </source>
</evidence>
<dbReference type="OrthoDB" id="269227at2759"/>
<keyword evidence="2" id="KW-0285">Flavoprotein</keyword>
<dbReference type="Gene3D" id="3.50.50.60">
    <property type="entry name" value="FAD/NAD(P)-binding domain"/>
    <property type="match status" value="1"/>
</dbReference>
<dbReference type="GO" id="GO:0050660">
    <property type="term" value="F:flavin adenine dinucleotide binding"/>
    <property type="evidence" value="ECO:0007669"/>
    <property type="project" value="InterPro"/>
</dbReference>
<dbReference type="SUPFAM" id="SSF54373">
    <property type="entry name" value="FAD-linked reductases, C-terminal domain"/>
    <property type="match status" value="1"/>
</dbReference>
<dbReference type="Proteomes" id="UP001153714">
    <property type="component" value="Chromosome 4"/>
</dbReference>
<reference evidence="4" key="1">
    <citation type="submission" date="2021-12" db="EMBL/GenBank/DDBJ databases">
        <authorList>
            <person name="King R."/>
        </authorList>
    </citation>
    <scope>NUCLEOTIDE SEQUENCE</scope>
</reference>
<dbReference type="PANTHER" id="PTHR11552:SF154">
    <property type="entry name" value="FI04917P"/>
    <property type="match status" value="1"/>
</dbReference>
<accession>A0A9N9RAI9</accession>
<keyword evidence="5" id="KW-1185">Reference proteome</keyword>
<dbReference type="PANTHER" id="PTHR11552">
    <property type="entry name" value="GLUCOSE-METHANOL-CHOLINE GMC OXIDOREDUCTASE"/>
    <property type="match status" value="1"/>
</dbReference>
<name>A0A9N9RAI9_9NEOP</name>
<protein>
    <recommendedName>
        <fullName evidence="3">Glucose-methanol-choline oxidoreductase N-terminal domain-containing protein</fullName>
    </recommendedName>
</protein>